<keyword evidence="2" id="KW-1185">Reference proteome</keyword>
<reference evidence="1" key="1">
    <citation type="submission" date="2021-11" db="EMBL/GenBank/DDBJ databases">
        <title>Fusarium solani-melongenae Genome sequencing and assembly.</title>
        <authorList>
            <person name="Xie S."/>
            <person name="Huang L."/>
            <person name="Zhang X."/>
        </authorList>
    </citation>
    <scope>NUCLEOTIDE SEQUENCE</scope>
    <source>
        <strain evidence="1">CRI 24-3</strain>
    </source>
</reference>
<evidence type="ECO:0000313" key="2">
    <source>
        <dbReference type="Proteomes" id="UP000830768"/>
    </source>
</evidence>
<gene>
    <name evidence="1" type="ORF">LCI18_014839</name>
</gene>
<accession>A0ACD3ZRE6</accession>
<dbReference type="EMBL" id="CP090041">
    <property type="protein sequence ID" value="UPL03905.1"/>
    <property type="molecule type" value="Genomic_DNA"/>
</dbReference>
<proteinExistence type="predicted"/>
<name>A0ACD3ZRE6_FUSSC</name>
<protein>
    <submittedName>
        <fullName evidence="1">Uncharacterized protein</fullName>
    </submittedName>
</protein>
<evidence type="ECO:0000313" key="1">
    <source>
        <dbReference type="EMBL" id="UPL03905.1"/>
    </source>
</evidence>
<sequence length="593" mass="67653">MSSVSIYTPLSNPDTIRILEIGLLHPGNHQLSGRLTTESLHDQPDYVALSYVWGAPSPTDPWIDIDGHPFRVRESLFQAIKVLVSDTKIRIWIDQICINQSDNTEKEHQVQLMSKIYSQARLVIGWLGVEADDSSFVMASFRSSARKNAAEYPEWNRPREINRFLEMANPRKRRGRACISLVRRPWFHRLWIVQELALARHLELRCGKSSISAEIFFSIIQTLSFAVVEPLLSSIRHAYEPVHKLGWLRTQASYKSCESFPHLLQRFCTWGCEKPQDRLNGLFGVAFCDDPVAAWFKPTYYMSAPDLFTRFAMEHIHTTRGLEILHFAGCEDSILSFEPVENKVLPVCTTIPGGDVPSWAPDWRLRGRPLPLLTNTQDYITVNFSATASVSKFSLDAVSQTLHVRDIGVDRVKATCPPYHPSLEKLAGAVDNLILSWLKISESHIESTVVRPMFSQTLTMDFKVDAPWRLKEHFDPVATLADFERHNKGDYEVYPGNDEDDWKETIDGVTGFRYTAEELCRHRLLFITEAGRLGLGGPQVEEGDSIYLIHGLKTPFVVNYRSQRHLLRGECYVHGLMDGKVQWSDQDTMLHLS</sequence>
<organism evidence="1 2">
    <name type="scientific">Fusarium solani subsp. cucurbitae</name>
    <name type="common">Neocosmosporum cucurbitae</name>
    <dbReference type="NCBI Taxonomy" id="2747967"/>
    <lineage>
        <taxon>Eukaryota</taxon>
        <taxon>Fungi</taxon>
        <taxon>Dikarya</taxon>
        <taxon>Ascomycota</taxon>
        <taxon>Pezizomycotina</taxon>
        <taxon>Sordariomycetes</taxon>
        <taxon>Hypocreomycetidae</taxon>
        <taxon>Hypocreales</taxon>
        <taxon>Nectriaceae</taxon>
        <taxon>Fusarium</taxon>
        <taxon>Fusarium solani species complex</taxon>
    </lineage>
</organism>
<dbReference type="Proteomes" id="UP000830768">
    <property type="component" value="Chromosome 13"/>
</dbReference>